<evidence type="ECO:0000256" key="2">
    <source>
        <dbReference type="ARBA" id="ARBA00022669"/>
    </source>
</evidence>
<keyword evidence="5 6" id="KW-0326">Glycosidase</keyword>
<accession>A0AAN9BTP3</accession>
<dbReference type="InterPro" id="IPR029070">
    <property type="entry name" value="Chitinase_insertion_sf"/>
</dbReference>
<evidence type="ECO:0000259" key="10">
    <source>
        <dbReference type="PROSITE" id="PS51910"/>
    </source>
</evidence>
<dbReference type="Pfam" id="PF00704">
    <property type="entry name" value="Glyco_hydro_18"/>
    <property type="match status" value="1"/>
</dbReference>
<dbReference type="InterPro" id="IPR001579">
    <property type="entry name" value="Glyco_hydro_18_chit_AS"/>
</dbReference>
<dbReference type="PROSITE" id="PS51910">
    <property type="entry name" value="GH18_2"/>
    <property type="match status" value="1"/>
</dbReference>
<evidence type="ECO:0000256" key="7">
    <source>
        <dbReference type="SAM" id="MobiDB-lite"/>
    </source>
</evidence>
<feature type="domain" description="Chitin-binding type-2" evidence="9">
    <location>
        <begin position="527"/>
        <end position="580"/>
    </location>
</feature>
<dbReference type="GO" id="GO:0004568">
    <property type="term" value="F:chitinase activity"/>
    <property type="evidence" value="ECO:0007669"/>
    <property type="project" value="UniProtKB-ARBA"/>
</dbReference>
<evidence type="ECO:0000256" key="3">
    <source>
        <dbReference type="ARBA" id="ARBA00022801"/>
    </source>
</evidence>
<evidence type="ECO:0000256" key="5">
    <source>
        <dbReference type="ARBA" id="ARBA00023295"/>
    </source>
</evidence>
<dbReference type="EMBL" id="JBAMIC010000002">
    <property type="protein sequence ID" value="KAK7111268.1"/>
    <property type="molecule type" value="Genomic_DNA"/>
</dbReference>
<dbReference type="PANTHER" id="PTHR11177:SF317">
    <property type="entry name" value="CHITINASE 12-RELATED"/>
    <property type="match status" value="1"/>
</dbReference>
<name>A0AAN9BTP3_9CAEN</name>
<dbReference type="PROSITE" id="PS50940">
    <property type="entry name" value="CHIT_BIND_II"/>
    <property type="match status" value="1"/>
</dbReference>
<dbReference type="GO" id="GO:0006032">
    <property type="term" value="P:chitin catabolic process"/>
    <property type="evidence" value="ECO:0007669"/>
    <property type="project" value="UniProtKB-ARBA"/>
</dbReference>
<evidence type="ECO:0008006" key="13">
    <source>
        <dbReference type="Google" id="ProtNLM"/>
    </source>
</evidence>
<dbReference type="AlphaFoldDB" id="A0AAN9BTP3"/>
<dbReference type="GO" id="GO:0008061">
    <property type="term" value="F:chitin binding"/>
    <property type="evidence" value="ECO:0007669"/>
    <property type="project" value="UniProtKB-KW"/>
</dbReference>
<dbReference type="Gene3D" id="3.20.20.80">
    <property type="entry name" value="Glycosidases"/>
    <property type="match status" value="1"/>
</dbReference>
<dbReference type="SMART" id="SM00636">
    <property type="entry name" value="Glyco_18"/>
    <property type="match status" value="1"/>
</dbReference>
<dbReference type="InterPro" id="IPR002557">
    <property type="entry name" value="Chitin-bd_dom"/>
</dbReference>
<feature type="compositionally biased region" description="Low complexity" evidence="7">
    <location>
        <begin position="411"/>
        <end position="430"/>
    </location>
</feature>
<keyword evidence="3 6" id="KW-0378">Hydrolase</keyword>
<dbReference type="GO" id="GO:0005975">
    <property type="term" value="P:carbohydrate metabolic process"/>
    <property type="evidence" value="ECO:0007669"/>
    <property type="project" value="InterPro"/>
</dbReference>
<evidence type="ECO:0000256" key="6">
    <source>
        <dbReference type="RuleBase" id="RU000489"/>
    </source>
</evidence>
<feature type="domain" description="GH18" evidence="10">
    <location>
        <begin position="25"/>
        <end position="397"/>
    </location>
</feature>
<dbReference type="SUPFAM" id="SSF51445">
    <property type="entry name" value="(Trans)glycosidases"/>
    <property type="match status" value="1"/>
</dbReference>
<dbReference type="GO" id="GO:0005576">
    <property type="term" value="C:extracellular region"/>
    <property type="evidence" value="ECO:0007669"/>
    <property type="project" value="InterPro"/>
</dbReference>
<keyword evidence="8" id="KW-0732">Signal</keyword>
<sequence>MRTWVPLSLAFLLAAIGCQVLAQNKLVMCYYTNWSQYRSGRKFFPEQIDPTHCTHLVYSFAKLVGNRLTTYEWNEILDYTDGLYKRFNALKSQKPGLKTLLAVGGFSARSEGFSAMSSTASNRQEFVSTSITWLRDNDFDGLDIDWEYPGHVAQGGKPEDKANFVLLCQDLRNGFEAEARASGRDTLLLTAAVGAGYSTVSDGYDIPELDKYLDYINIMSYDLHGAWDPMTGHNAGLYTSSTDASKFSVADTAENWVRGGATRAKTLVGLATYGRTWTLSDPTDTRVGAPAKGPGTRGQYSGEAGYVTYYEVCEVAFNGGYTLDFDQESKVPFAHKGDQWITYDDINSLQYKMTWMRNQGFGGAIVWAIELDDFDGNSCGAGKYPLMRAISSCLINGQNCAPTDGGVVTAPTTTTTTTTTTTRTPITVQPTLPPTVPTTRPTTTRRPVYTPATTTRRPWYTRAPTTTRRPWYTRAPTTTRRPWYTTAPTTTRRPWYTRAPPTRQPVITAATTTTPIRTSTVMSGGKDAQCPAKYGFFRDLNDCGVFWFCWLPSRWRYQCAPGTQFDQRYFVCSRNPDCNYPLLRG</sequence>
<dbReference type="InterPro" id="IPR050314">
    <property type="entry name" value="Glycosyl_Hydrlase_18"/>
</dbReference>
<feature type="signal peptide" evidence="8">
    <location>
        <begin position="1"/>
        <end position="22"/>
    </location>
</feature>
<dbReference type="PROSITE" id="PS51257">
    <property type="entry name" value="PROKAR_LIPOPROTEIN"/>
    <property type="match status" value="1"/>
</dbReference>
<evidence type="ECO:0000313" key="12">
    <source>
        <dbReference type="Proteomes" id="UP001374579"/>
    </source>
</evidence>
<feature type="chain" id="PRO_5042972314" description="Chitinase" evidence="8">
    <location>
        <begin position="23"/>
        <end position="585"/>
    </location>
</feature>
<dbReference type="InterPro" id="IPR001223">
    <property type="entry name" value="Glyco_hydro18_cat"/>
</dbReference>
<keyword evidence="2" id="KW-0147">Chitin-binding</keyword>
<dbReference type="PANTHER" id="PTHR11177">
    <property type="entry name" value="CHITINASE"/>
    <property type="match status" value="1"/>
</dbReference>
<dbReference type="Gene3D" id="3.10.50.10">
    <property type="match status" value="1"/>
</dbReference>
<keyword evidence="4" id="KW-1015">Disulfide bond</keyword>
<protein>
    <recommendedName>
        <fullName evidence="13">Chitinase</fullName>
    </recommendedName>
</protein>
<reference evidence="11 12" key="1">
    <citation type="submission" date="2024-02" db="EMBL/GenBank/DDBJ databases">
        <title>Chromosome-scale genome assembly of the rough periwinkle Littorina saxatilis.</title>
        <authorList>
            <person name="De Jode A."/>
            <person name="Faria R."/>
            <person name="Formenti G."/>
            <person name="Sims Y."/>
            <person name="Smith T.P."/>
            <person name="Tracey A."/>
            <person name="Wood J.M.D."/>
            <person name="Zagrodzka Z.B."/>
            <person name="Johannesson K."/>
            <person name="Butlin R.K."/>
            <person name="Leder E.H."/>
        </authorList>
    </citation>
    <scope>NUCLEOTIDE SEQUENCE [LARGE SCALE GENOMIC DNA]</scope>
    <source>
        <strain evidence="11">Snail1</strain>
        <tissue evidence="11">Muscle</tissue>
    </source>
</reference>
<dbReference type="InterPro" id="IPR011583">
    <property type="entry name" value="Chitinase_II/V-like_cat"/>
</dbReference>
<comment type="caution">
    <text evidence="11">The sequence shown here is derived from an EMBL/GenBank/DDBJ whole genome shotgun (WGS) entry which is preliminary data.</text>
</comment>
<dbReference type="PROSITE" id="PS01095">
    <property type="entry name" value="GH18_1"/>
    <property type="match status" value="1"/>
</dbReference>
<dbReference type="SUPFAM" id="SSF57625">
    <property type="entry name" value="Invertebrate chitin-binding proteins"/>
    <property type="match status" value="1"/>
</dbReference>
<evidence type="ECO:0000256" key="4">
    <source>
        <dbReference type="ARBA" id="ARBA00023157"/>
    </source>
</evidence>
<dbReference type="FunFam" id="3.10.50.10:FF:000001">
    <property type="entry name" value="Chitinase 3-like 1"/>
    <property type="match status" value="1"/>
</dbReference>
<dbReference type="InterPro" id="IPR017853">
    <property type="entry name" value="GH"/>
</dbReference>
<proteinExistence type="inferred from homology"/>
<feature type="region of interest" description="Disordered" evidence="7">
    <location>
        <begin position="411"/>
        <end position="450"/>
    </location>
</feature>
<gene>
    <name evidence="11" type="ORF">V1264_010932</name>
</gene>
<dbReference type="InterPro" id="IPR036508">
    <property type="entry name" value="Chitin-bd_dom_sf"/>
</dbReference>
<dbReference type="SUPFAM" id="SSF54556">
    <property type="entry name" value="Chitinase insertion domain"/>
    <property type="match status" value="1"/>
</dbReference>
<evidence type="ECO:0000259" key="9">
    <source>
        <dbReference type="PROSITE" id="PS50940"/>
    </source>
</evidence>
<dbReference type="CDD" id="cd02872">
    <property type="entry name" value="GH18_chitolectin_chitotriosidase"/>
    <property type="match status" value="1"/>
</dbReference>
<feature type="compositionally biased region" description="Low complexity" evidence="7">
    <location>
        <begin position="437"/>
        <end position="450"/>
    </location>
</feature>
<evidence type="ECO:0000256" key="8">
    <source>
        <dbReference type="SAM" id="SignalP"/>
    </source>
</evidence>
<evidence type="ECO:0000313" key="11">
    <source>
        <dbReference type="EMBL" id="KAK7111268.1"/>
    </source>
</evidence>
<keyword evidence="12" id="KW-1185">Reference proteome</keyword>
<dbReference type="Proteomes" id="UP001374579">
    <property type="component" value="Unassembled WGS sequence"/>
</dbReference>
<evidence type="ECO:0000256" key="1">
    <source>
        <dbReference type="ARBA" id="ARBA00009121"/>
    </source>
</evidence>
<comment type="similarity">
    <text evidence="1">Belongs to the glycosyl hydrolase 18 family. Chitinase class II subfamily.</text>
</comment>
<organism evidence="11 12">
    <name type="scientific">Littorina saxatilis</name>
    <dbReference type="NCBI Taxonomy" id="31220"/>
    <lineage>
        <taxon>Eukaryota</taxon>
        <taxon>Metazoa</taxon>
        <taxon>Spiralia</taxon>
        <taxon>Lophotrochozoa</taxon>
        <taxon>Mollusca</taxon>
        <taxon>Gastropoda</taxon>
        <taxon>Caenogastropoda</taxon>
        <taxon>Littorinimorpha</taxon>
        <taxon>Littorinoidea</taxon>
        <taxon>Littorinidae</taxon>
        <taxon>Littorina</taxon>
    </lineage>
</organism>